<dbReference type="EMBL" id="UYRX01000109">
    <property type="protein sequence ID" value="VDK74240.1"/>
    <property type="molecule type" value="Genomic_DNA"/>
</dbReference>
<dbReference type="AlphaFoldDB" id="A0A3P6T352"/>
<proteinExistence type="predicted"/>
<reference evidence="2 3" key="1">
    <citation type="submission" date="2018-08" db="EMBL/GenBank/DDBJ databases">
        <authorList>
            <person name="Laetsch R D."/>
            <person name="Stevens L."/>
            <person name="Kumar S."/>
            <person name="Blaxter L. M."/>
        </authorList>
    </citation>
    <scope>NUCLEOTIDE SEQUENCE [LARGE SCALE GENOMIC DNA]</scope>
</reference>
<dbReference type="Proteomes" id="UP000277928">
    <property type="component" value="Unassembled WGS sequence"/>
</dbReference>
<gene>
    <name evidence="2" type="ORF">NLS_LOCUS2398</name>
</gene>
<accession>A0A3P6T352</accession>
<sequence length="66" mass="7397">MGENNNRLKWFSSVGGLLFAIQQFVDRSMLFCKVVNYAMRSSGIIVVFLVLLGLVAVRLIQGTYLV</sequence>
<evidence type="ECO:0000313" key="3">
    <source>
        <dbReference type="Proteomes" id="UP000277928"/>
    </source>
</evidence>
<keyword evidence="1" id="KW-0812">Transmembrane</keyword>
<evidence type="ECO:0000313" key="2">
    <source>
        <dbReference type="EMBL" id="VDK74240.1"/>
    </source>
</evidence>
<keyword evidence="1" id="KW-0472">Membrane</keyword>
<organism evidence="2 3">
    <name type="scientific">Litomosoides sigmodontis</name>
    <name type="common">Filarial nematode worm</name>
    <dbReference type="NCBI Taxonomy" id="42156"/>
    <lineage>
        <taxon>Eukaryota</taxon>
        <taxon>Metazoa</taxon>
        <taxon>Ecdysozoa</taxon>
        <taxon>Nematoda</taxon>
        <taxon>Chromadorea</taxon>
        <taxon>Rhabditida</taxon>
        <taxon>Spirurina</taxon>
        <taxon>Spiruromorpha</taxon>
        <taxon>Filarioidea</taxon>
        <taxon>Onchocercidae</taxon>
        <taxon>Litomosoides</taxon>
    </lineage>
</organism>
<keyword evidence="1" id="KW-1133">Transmembrane helix</keyword>
<name>A0A3P6T352_LITSI</name>
<evidence type="ECO:0000256" key="1">
    <source>
        <dbReference type="SAM" id="Phobius"/>
    </source>
</evidence>
<feature type="transmembrane region" description="Helical" evidence="1">
    <location>
        <begin position="37"/>
        <end position="60"/>
    </location>
</feature>
<protein>
    <submittedName>
        <fullName evidence="2">Uncharacterized protein</fullName>
    </submittedName>
</protein>
<keyword evidence="3" id="KW-1185">Reference proteome</keyword>